<dbReference type="InterPro" id="IPR008266">
    <property type="entry name" value="Tyr_kinase_AS"/>
</dbReference>
<dbReference type="PANTHER" id="PTHR43289">
    <property type="entry name" value="MITOGEN-ACTIVATED PROTEIN KINASE KINASE KINASE 20-RELATED"/>
    <property type="match status" value="1"/>
</dbReference>
<evidence type="ECO:0000313" key="8">
    <source>
        <dbReference type="EMBL" id="QQP89293.1"/>
    </source>
</evidence>
<protein>
    <submittedName>
        <fullName evidence="8">Serine/threonine protein kinase</fullName>
    </submittedName>
</protein>
<dbReference type="InterPro" id="IPR017441">
    <property type="entry name" value="Protein_kinase_ATP_BS"/>
</dbReference>
<dbReference type="InterPro" id="IPR000719">
    <property type="entry name" value="Prot_kinase_dom"/>
</dbReference>
<feature type="compositionally biased region" description="Low complexity" evidence="6">
    <location>
        <begin position="211"/>
        <end position="223"/>
    </location>
</feature>
<feature type="binding site" evidence="5">
    <location>
        <position position="706"/>
    </location>
    <ligand>
        <name>ATP</name>
        <dbReference type="ChEBI" id="CHEBI:30616"/>
    </ligand>
</feature>
<gene>
    <name evidence="8" type="ORF">IGS68_25440</name>
</gene>
<keyword evidence="1" id="KW-0808">Transferase</keyword>
<dbReference type="Pfam" id="PF00069">
    <property type="entry name" value="Pkinase"/>
    <property type="match status" value="1"/>
</dbReference>
<keyword evidence="9" id="KW-1185">Reference proteome</keyword>
<proteinExistence type="predicted"/>
<dbReference type="PROSITE" id="PS50011">
    <property type="entry name" value="PROTEIN_KINASE_DOM"/>
    <property type="match status" value="1"/>
</dbReference>
<reference evidence="8" key="1">
    <citation type="submission" date="2021-02" db="EMBL/GenBank/DDBJ databases">
        <title>Skermanella TT6 skin isolate.</title>
        <authorList>
            <person name="Lee K."/>
            <person name="Ganzorig M."/>
        </authorList>
    </citation>
    <scope>NUCLEOTIDE SEQUENCE</scope>
    <source>
        <strain evidence="8">TT6</strain>
    </source>
</reference>
<name>A0ABX7B4M4_9PROT</name>
<evidence type="ECO:0000256" key="4">
    <source>
        <dbReference type="ARBA" id="ARBA00022840"/>
    </source>
</evidence>
<keyword evidence="8" id="KW-0723">Serine/threonine-protein kinase</keyword>
<keyword evidence="4 5" id="KW-0067">ATP-binding</keyword>
<feature type="compositionally biased region" description="Basic and acidic residues" evidence="6">
    <location>
        <begin position="199"/>
        <end position="210"/>
    </location>
</feature>
<evidence type="ECO:0000256" key="2">
    <source>
        <dbReference type="ARBA" id="ARBA00022741"/>
    </source>
</evidence>
<dbReference type="EMBL" id="CP067420">
    <property type="protein sequence ID" value="QQP89293.1"/>
    <property type="molecule type" value="Genomic_DNA"/>
</dbReference>
<evidence type="ECO:0000256" key="1">
    <source>
        <dbReference type="ARBA" id="ARBA00022679"/>
    </source>
</evidence>
<keyword evidence="2 5" id="KW-0547">Nucleotide-binding</keyword>
<sequence>MLRKKKSAYEVLIFRDEQWMLEHLLDDEDQAKSAADRLMLQPTTAGVRITKKILRQDGGSVGVVVSEVMKTTMPLTQVRIADGIEAPFCESLEDYYELSSRLTIRRLLSDYLDQKTLLVSEVLHCADEADKLLAVIPLMKSAVTTAAASHARLTGGDSAGARNALNRRIDELATRARAARGSYQRNFKSRQAFAPLAERFGKPGPDDAGRGAKAAKGGKPAGRPGDARFALTHAACTELLGARDWAGKLSRLTDWLYETVDDKAAAVLDGLVADLFASGAAVRELFGPDADPSLRLCRLYDVVRGDETSALLASLPDNLRALAHQFDAGRLPQARRAALFHIQVQLGDSRPSARDAKASSFMALLDRLVTEQGVEGGPEMAEAITSRHARTQEQGGLAGLKEAMARLLALMGEPARKINYIQALAQSPLAQRQPRLMLEALDDMAARPRLISSFVDSGSHPVQKMKVLSNTHALLSAAQLPGDVRSKLLHMVDAVFTDFLTENRILEKLDNPELSLRQRVIKLAQLCTQGLLTPGRPLDMARTRLFALVGRNGFETLVVSDLTDPAERKRELASLQELLAAVPQPEPRTTEGRGDWVAGRAADPKPAEPAATRLLDHGAMAGSGAARLGAPAAEARVCPSCFVPGYTDVCPACGYRHVPSQRDGFVLAPNTMLTGRYRIGRVLGLGGFGITYVGRDERLHALVAVKEYYPSMYSVRMPASALVAPSGAEQAGPYRTGMEKFLDEARLLAQFRTTPEIVDVLDFFTENGTAYMVMEYLEGRSLQEVLNERGGKLPFGEALSVILPVMRGLARVHERNVLHRDISPDNIYITSDKRSKLLDFGAARMALSQGEQNLTVILKRGYAPLEQYNAGGRQGPWTDVYALCATLYRTLAGQMPADALARIEQDDLVPPSRLGVAIPAAVEQVLLKGLSLRGAERHQDMIELLGDFEAALSGRK</sequence>
<dbReference type="Proteomes" id="UP000595197">
    <property type="component" value="Chromosome"/>
</dbReference>
<dbReference type="PANTHER" id="PTHR43289:SF34">
    <property type="entry name" value="SERINE_THREONINE-PROTEIN KINASE YBDM-RELATED"/>
    <property type="match status" value="1"/>
</dbReference>
<dbReference type="PROSITE" id="PS00109">
    <property type="entry name" value="PROTEIN_KINASE_TYR"/>
    <property type="match status" value="1"/>
</dbReference>
<dbReference type="RefSeq" id="WP_201075363.1">
    <property type="nucleotide sequence ID" value="NZ_CP067420.1"/>
</dbReference>
<evidence type="ECO:0000259" key="7">
    <source>
        <dbReference type="PROSITE" id="PS50011"/>
    </source>
</evidence>
<evidence type="ECO:0000256" key="6">
    <source>
        <dbReference type="SAM" id="MobiDB-lite"/>
    </source>
</evidence>
<keyword evidence="3 8" id="KW-0418">Kinase</keyword>
<evidence type="ECO:0000313" key="9">
    <source>
        <dbReference type="Proteomes" id="UP000595197"/>
    </source>
</evidence>
<dbReference type="Gene3D" id="1.10.510.10">
    <property type="entry name" value="Transferase(Phosphotransferase) domain 1"/>
    <property type="match status" value="1"/>
</dbReference>
<organism evidence="8 9">
    <name type="scientific">Skermanella cutis</name>
    <dbReference type="NCBI Taxonomy" id="2775420"/>
    <lineage>
        <taxon>Bacteria</taxon>
        <taxon>Pseudomonadati</taxon>
        <taxon>Pseudomonadota</taxon>
        <taxon>Alphaproteobacteria</taxon>
        <taxon>Rhodospirillales</taxon>
        <taxon>Azospirillaceae</taxon>
        <taxon>Skermanella</taxon>
    </lineage>
</organism>
<accession>A0ABX7B4M4</accession>
<dbReference type="Gene3D" id="3.30.200.20">
    <property type="entry name" value="Phosphorylase Kinase, domain 1"/>
    <property type="match status" value="1"/>
</dbReference>
<feature type="region of interest" description="Disordered" evidence="6">
    <location>
        <begin position="198"/>
        <end position="223"/>
    </location>
</feature>
<evidence type="ECO:0000256" key="5">
    <source>
        <dbReference type="PROSITE-ProRule" id="PRU10141"/>
    </source>
</evidence>
<feature type="domain" description="Protein kinase" evidence="7">
    <location>
        <begin position="677"/>
        <end position="952"/>
    </location>
</feature>
<evidence type="ECO:0000256" key="3">
    <source>
        <dbReference type="ARBA" id="ARBA00022777"/>
    </source>
</evidence>
<dbReference type="CDD" id="cd14014">
    <property type="entry name" value="STKc_PknB_like"/>
    <property type="match status" value="1"/>
</dbReference>
<dbReference type="PROSITE" id="PS00107">
    <property type="entry name" value="PROTEIN_KINASE_ATP"/>
    <property type="match status" value="1"/>
</dbReference>
<dbReference type="SUPFAM" id="SSF56112">
    <property type="entry name" value="Protein kinase-like (PK-like)"/>
    <property type="match status" value="1"/>
</dbReference>
<dbReference type="InterPro" id="IPR011009">
    <property type="entry name" value="Kinase-like_dom_sf"/>
</dbReference>
<dbReference type="GO" id="GO:0004674">
    <property type="term" value="F:protein serine/threonine kinase activity"/>
    <property type="evidence" value="ECO:0007669"/>
    <property type="project" value="UniProtKB-KW"/>
</dbReference>